<keyword evidence="1" id="KW-0812">Transmembrane</keyword>
<dbReference type="OrthoDB" id="1640349at2"/>
<dbReference type="AlphaFoldDB" id="I8J0E6"/>
<dbReference type="eggNOG" id="COG0561">
    <property type="taxonomic scope" value="Bacteria"/>
</dbReference>
<evidence type="ECO:0000313" key="2">
    <source>
        <dbReference type="EMBL" id="EIT85216.1"/>
    </source>
</evidence>
<dbReference type="STRING" id="1196324.A374_10750"/>
<gene>
    <name evidence="2" type="ORF">A374_10750</name>
</gene>
<proteinExistence type="predicted"/>
<dbReference type="PATRIC" id="fig|1196324.3.peg.2198"/>
<accession>I8J0E6</accession>
<dbReference type="Pfam" id="PF06898">
    <property type="entry name" value="YqfD"/>
    <property type="match status" value="1"/>
</dbReference>
<keyword evidence="1" id="KW-1133">Transmembrane helix</keyword>
<protein>
    <submittedName>
        <fullName evidence="2">Stage IV sporulation protein</fullName>
    </submittedName>
</protein>
<dbReference type="Proteomes" id="UP000004080">
    <property type="component" value="Unassembled WGS sequence"/>
</dbReference>
<keyword evidence="1" id="KW-0472">Membrane</keyword>
<dbReference type="NCBIfam" id="TIGR02876">
    <property type="entry name" value="spore_yqfD"/>
    <property type="match status" value="1"/>
</dbReference>
<evidence type="ECO:0000256" key="1">
    <source>
        <dbReference type="SAM" id="Phobius"/>
    </source>
</evidence>
<keyword evidence="3" id="KW-1185">Reference proteome</keyword>
<dbReference type="EMBL" id="AKKV01000026">
    <property type="protein sequence ID" value="EIT85216.1"/>
    <property type="molecule type" value="Genomic_DNA"/>
</dbReference>
<dbReference type="InterPro" id="IPR010690">
    <property type="entry name" value="YqfD"/>
</dbReference>
<feature type="transmembrane region" description="Helical" evidence="1">
    <location>
        <begin position="90"/>
        <end position="110"/>
    </location>
</feature>
<comment type="caution">
    <text evidence="2">The sequence shown here is derived from an EMBL/GenBank/DDBJ whole genome shotgun (WGS) entry which is preliminary data.</text>
</comment>
<dbReference type="RefSeq" id="WP_007202234.1">
    <property type="nucleotide sequence ID" value="NZ_AKKV01000026.1"/>
</dbReference>
<name>I8J0E6_9BACL</name>
<organism evidence="2 3">
    <name type="scientific">Fictibacillus macauensis ZFHKF-1</name>
    <dbReference type="NCBI Taxonomy" id="1196324"/>
    <lineage>
        <taxon>Bacteria</taxon>
        <taxon>Bacillati</taxon>
        <taxon>Bacillota</taxon>
        <taxon>Bacilli</taxon>
        <taxon>Bacillales</taxon>
        <taxon>Fictibacillaceae</taxon>
        <taxon>Fictibacillus</taxon>
    </lineage>
</organism>
<sequence>MKKDWLEPVSNHVKVEVRGKQIETFMNACLEKKLAIWEVRRTSPETVSLCFYTKDLKKISAVLKKTGCKLRFLEKMGWAFWLLRLWRRNGIVLGILAFFVAVVLLSNMVWNINVTGANPKTEYELIKAAKKIGVTKGKFIFLLPNVREIQRRLTNEMDNVTWIGVGLHGTTFTFQVVEKDIPKREKTASPRHLVAKKDAVIHDMFVEKGQPVVSINQYVSKGSLLVSGYIGNEQHAELVPAKGVVMGETWYTSKVSVPLVTHFNTYTGRSSSRHFLNLFGVSIPVWGFSEGDYKHKEESEDETPLKFWKWTMPLSYEKKQYRETDGVKREYTKEEAILAGKKMAYKDVAKRLPPGSKIIDEKILRMTVSNGKVNLSMHYQVIENIASEQPIPIQQGD</sequence>
<reference evidence="2 3" key="1">
    <citation type="journal article" date="2012" name="J. Bacteriol.">
        <title>Genome of Bacillus macauensis ZFHKF-1, a Long-Chain-Forming Bacterium.</title>
        <authorList>
            <person name="Cai L."/>
            <person name="Zhang T."/>
        </authorList>
    </citation>
    <scope>NUCLEOTIDE SEQUENCE [LARGE SCALE GENOMIC DNA]</scope>
    <source>
        <strain evidence="2 3">ZFHKF-1</strain>
    </source>
</reference>
<dbReference type="PIRSF" id="PIRSF029895">
    <property type="entry name" value="SpoIV"/>
    <property type="match status" value="1"/>
</dbReference>
<evidence type="ECO:0000313" key="3">
    <source>
        <dbReference type="Proteomes" id="UP000004080"/>
    </source>
</evidence>